<evidence type="ECO:0000313" key="1">
    <source>
        <dbReference type="EMBL" id="KZS97725.1"/>
    </source>
</evidence>
<dbReference type="AlphaFoldDB" id="A0A164ZHS0"/>
<organism evidence="1 2">
    <name type="scientific">Sistotremastrum niveocremeum HHB9708</name>
    <dbReference type="NCBI Taxonomy" id="1314777"/>
    <lineage>
        <taxon>Eukaryota</taxon>
        <taxon>Fungi</taxon>
        <taxon>Dikarya</taxon>
        <taxon>Basidiomycota</taxon>
        <taxon>Agaricomycotina</taxon>
        <taxon>Agaricomycetes</taxon>
        <taxon>Sistotremastrales</taxon>
        <taxon>Sistotremastraceae</taxon>
        <taxon>Sertulicium</taxon>
        <taxon>Sertulicium niveocremeum</taxon>
    </lineage>
</organism>
<sequence>MLFPHDERGTQLVEMPVTSLTTTNTRTGELEQSTIPHPELLMDMVAEGQLHDVCSHKVVDSLEGMTKKFTTPYVVFYGSKSRTGEAFPINKTIRQIQGSRFQESKAWRGDVIAVKYEAHSFTRIVDCNSSDFPLLRNWFINAA</sequence>
<keyword evidence="2" id="KW-1185">Reference proteome</keyword>
<protein>
    <submittedName>
        <fullName evidence="1">Uncharacterized protein</fullName>
    </submittedName>
</protein>
<dbReference type="STRING" id="1314777.A0A164ZHS0"/>
<accession>A0A164ZHS0</accession>
<name>A0A164ZHS0_9AGAM</name>
<gene>
    <name evidence="1" type="ORF">SISNIDRAFT_481620</name>
</gene>
<dbReference type="OrthoDB" id="3147730at2759"/>
<dbReference type="EMBL" id="KV419396">
    <property type="protein sequence ID" value="KZS97725.1"/>
    <property type="molecule type" value="Genomic_DNA"/>
</dbReference>
<dbReference type="Proteomes" id="UP000076722">
    <property type="component" value="Unassembled WGS sequence"/>
</dbReference>
<evidence type="ECO:0000313" key="2">
    <source>
        <dbReference type="Proteomes" id="UP000076722"/>
    </source>
</evidence>
<reference evidence="1 2" key="1">
    <citation type="journal article" date="2016" name="Mol. Biol. Evol.">
        <title>Comparative Genomics of Early-Diverging Mushroom-Forming Fungi Provides Insights into the Origins of Lignocellulose Decay Capabilities.</title>
        <authorList>
            <person name="Nagy L.G."/>
            <person name="Riley R."/>
            <person name="Tritt A."/>
            <person name="Adam C."/>
            <person name="Daum C."/>
            <person name="Floudas D."/>
            <person name="Sun H."/>
            <person name="Yadav J.S."/>
            <person name="Pangilinan J."/>
            <person name="Larsson K.H."/>
            <person name="Matsuura K."/>
            <person name="Barry K."/>
            <person name="Labutti K."/>
            <person name="Kuo R."/>
            <person name="Ohm R.A."/>
            <person name="Bhattacharya S.S."/>
            <person name="Shirouzu T."/>
            <person name="Yoshinaga Y."/>
            <person name="Martin F.M."/>
            <person name="Grigoriev I.V."/>
            <person name="Hibbett D.S."/>
        </authorList>
    </citation>
    <scope>NUCLEOTIDE SEQUENCE [LARGE SCALE GENOMIC DNA]</scope>
    <source>
        <strain evidence="1 2">HHB9708</strain>
    </source>
</reference>
<proteinExistence type="predicted"/>